<dbReference type="GeneID" id="93509700"/>
<keyword evidence="2" id="KW-1185">Reference proteome</keyword>
<dbReference type="Proteomes" id="UP001611263">
    <property type="component" value="Unassembled WGS sequence"/>
</dbReference>
<reference evidence="1 2" key="1">
    <citation type="submission" date="2024-10" db="EMBL/GenBank/DDBJ databases">
        <title>The Natural Products Discovery Center: Release of the First 8490 Sequenced Strains for Exploring Actinobacteria Biosynthetic Diversity.</title>
        <authorList>
            <person name="Kalkreuter E."/>
            <person name="Kautsar S.A."/>
            <person name="Yang D."/>
            <person name="Bader C.D."/>
            <person name="Teijaro C.N."/>
            <person name="Fluegel L."/>
            <person name="Davis C.M."/>
            <person name="Simpson J.R."/>
            <person name="Lauterbach L."/>
            <person name="Steele A.D."/>
            <person name="Gui C."/>
            <person name="Meng S."/>
            <person name="Li G."/>
            <person name="Viehrig K."/>
            <person name="Ye F."/>
            <person name="Su P."/>
            <person name="Kiefer A.F."/>
            <person name="Nichols A."/>
            <person name="Cepeda A.J."/>
            <person name="Yan W."/>
            <person name="Fan B."/>
            <person name="Jiang Y."/>
            <person name="Adhikari A."/>
            <person name="Zheng C.-J."/>
            <person name="Schuster L."/>
            <person name="Cowan T.M."/>
            <person name="Smanski M.J."/>
            <person name="Chevrette M.G."/>
            <person name="De Carvalho L.P.S."/>
            <person name="Shen B."/>
        </authorList>
    </citation>
    <scope>NUCLEOTIDE SEQUENCE [LARGE SCALE GENOMIC DNA]</scope>
    <source>
        <strain evidence="1 2">NPDC020568</strain>
    </source>
</reference>
<comment type="caution">
    <text evidence="1">The sequence shown here is derived from an EMBL/GenBank/DDBJ whole genome shotgun (WGS) entry which is preliminary data.</text>
</comment>
<evidence type="ECO:0000313" key="2">
    <source>
        <dbReference type="Proteomes" id="UP001611263"/>
    </source>
</evidence>
<organism evidence="1 2">
    <name type="scientific">Nocardia carnea</name>
    <dbReference type="NCBI Taxonomy" id="37328"/>
    <lineage>
        <taxon>Bacteria</taxon>
        <taxon>Bacillati</taxon>
        <taxon>Actinomycetota</taxon>
        <taxon>Actinomycetes</taxon>
        <taxon>Mycobacteriales</taxon>
        <taxon>Nocardiaceae</taxon>
        <taxon>Nocardia</taxon>
    </lineage>
</organism>
<gene>
    <name evidence="1" type="ORF">ACH4WX_27665</name>
</gene>
<dbReference type="RefSeq" id="WP_255218502.1">
    <property type="nucleotide sequence ID" value="NZ_JBIRUQ010000008.1"/>
</dbReference>
<name>A0ABW7TXJ6_9NOCA</name>
<proteinExistence type="predicted"/>
<sequence length="42" mass="4678">MRAASKVRTAVAGSPLPRISVRGYRLLRVERPGSTRDQLISR</sequence>
<protein>
    <submittedName>
        <fullName evidence="1">Uncharacterized protein</fullName>
    </submittedName>
</protein>
<evidence type="ECO:0000313" key="1">
    <source>
        <dbReference type="EMBL" id="MFI1464518.1"/>
    </source>
</evidence>
<accession>A0ABW7TXJ6</accession>
<dbReference type="EMBL" id="JBIRUQ010000008">
    <property type="protein sequence ID" value="MFI1464518.1"/>
    <property type="molecule type" value="Genomic_DNA"/>
</dbReference>